<feature type="transmembrane region" description="Helical" evidence="6">
    <location>
        <begin position="142"/>
        <end position="166"/>
    </location>
</feature>
<evidence type="ECO:0000256" key="4">
    <source>
        <dbReference type="ARBA" id="ARBA00022989"/>
    </source>
</evidence>
<dbReference type="PANTHER" id="PTHR12677:SF59">
    <property type="entry name" value="GOLGI APPARATUS MEMBRANE PROTEIN TVP38-RELATED"/>
    <property type="match status" value="1"/>
</dbReference>
<evidence type="ECO:0000256" key="6">
    <source>
        <dbReference type="RuleBase" id="RU366058"/>
    </source>
</evidence>
<feature type="transmembrane region" description="Helical" evidence="6">
    <location>
        <begin position="173"/>
        <end position="192"/>
    </location>
</feature>
<dbReference type="RefSeq" id="WP_282219251.1">
    <property type="nucleotide sequence ID" value="NZ_CP118246.1"/>
</dbReference>
<organism evidence="8 9">
    <name type="scientific">Devosia algicola</name>
    <dbReference type="NCBI Taxonomy" id="3026418"/>
    <lineage>
        <taxon>Bacteria</taxon>
        <taxon>Pseudomonadati</taxon>
        <taxon>Pseudomonadota</taxon>
        <taxon>Alphaproteobacteria</taxon>
        <taxon>Hyphomicrobiales</taxon>
        <taxon>Devosiaceae</taxon>
        <taxon>Devosia</taxon>
    </lineage>
</organism>
<keyword evidence="4 6" id="KW-1133">Transmembrane helix</keyword>
<keyword evidence="5 6" id="KW-0472">Membrane</keyword>
<feature type="domain" description="VTT" evidence="7">
    <location>
        <begin position="78"/>
        <end position="194"/>
    </location>
</feature>
<evidence type="ECO:0000259" key="7">
    <source>
        <dbReference type="Pfam" id="PF09335"/>
    </source>
</evidence>
<protein>
    <recommendedName>
        <fullName evidence="6">TVP38/TMEM64 family membrane protein</fullName>
    </recommendedName>
</protein>
<dbReference type="EMBL" id="CP118246">
    <property type="protein sequence ID" value="WDR02849.1"/>
    <property type="molecule type" value="Genomic_DNA"/>
</dbReference>
<feature type="transmembrane region" description="Helical" evidence="6">
    <location>
        <begin position="16"/>
        <end position="38"/>
    </location>
</feature>
<comment type="subcellular location">
    <subcellularLocation>
        <location evidence="1 6">Cell membrane</location>
        <topology evidence="1 6">Multi-pass membrane protein</topology>
    </subcellularLocation>
</comment>
<dbReference type="PANTHER" id="PTHR12677">
    <property type="entry name" value="GOLGI APPARATUS MEMBRANE PROTEIN TVP38-RELATED"/>
    <property type="match status" value="1"/>
</dbReference>
<dbReference type="Pfam" id="PF09335">
    <property type="entry name" value="VTT_dom"/>
    <property type="match status" value="1"/>
</dbReference>
<dbReference type="Proteomes" id="UP001220530">
    <property type="component" value="Chromosome"/>
</dbReference>
<keyword evidence="2 6" id="KW-1003">Cell membrane</keyword>
<dbReference type="InterPro" id="IPR032816">
    <property type="entry name" value="VTT_dom"/>
</dbReference>
<feature type="transmembrane region" description="Helical" evidence="6">
    <location>
        <begin position="220"/>
        <end position="240"/>
    </location>
</feature>
<gene>
    <name evidence="8" type="ORF">PSQ19_01050</name>
</gene>
<dbReference type="InterPro" id="IPR015414">
    <property type="entry name" value="TMEM64"/>
</dbReference>
<keyword evidence="9" id="KW-1185">Reference proteome</keyword>
<name>A0ABY7YNE7_9HYPH</name>
<evidence type="ECO:0000256" key="2">
    <source>
        <dbReference type="ARBA" id="ARBA00022475"/>
    </source>
</evidence>
<keyword evidence="3 6" id="KW-0812">Transmembrane</keyword>
<reference evidence="8 9" key="1">
    <citation type="submission" date="2023-02" db="EMBL/GenBank/DDBJ databases">
        <title>Devosia algicola sp. nov., isolated from the phycosphere of marine algae.</title>
        <authorList>
            <person name="Kim J.M."/>
            <person name="Lee J.K."/>
            <person name="Choi B.J."/>
            <person name="Bayburt H."/>
            <person name="Jeon C.O."/>
        </authorList>
    </citation>
    <scope>NUCLEOTIDE SEQUENCE [LARGE SCALE GENOMIC DNA]</scope>
    <source>
        <strain evidence="8 9">G20-9</strain>
    </source>
</reference>
<evidence type="ECO:0000313" key="8">
    <source>
        <dbReference type="EMBL" id="WDR02849.1"/>
    </source>
</evidence>
<evidence type="ECO:0000256" key="3">
    <source>
        <dbReference type="ARBA" id="ARBA00022692"/>
    </source>
</evidence>
<feature type="transmembrane region" description="Helical" evidence="6">
    <location>
        <begin position="90"/>
        <end position="115"/>
    </location>
</feature>
<evidence type="ECO:0000256" key="1">
    <source>
        <dbReference type="ARBA" id="ARBA00004651"/>
    </source>
</evidence>
<evidence type="ECO:0000313" key="9">
    <source>
        <dbReference type="Proteomes" id="UP001220530"/>
    </source>
</evidence>
<proteinExistence type="inferred from homology"/>
<evidence type="ECO:0000256" key="5">
    <source>
        <dbReference type="ARBA" id="ARBA00023136"/>
    </source>
</evidence>
<feature type="transmembrane region" description="Helical" evidence="6">
    <location>
        <begin position="58"/>
        <end position="83"/>
    </location>
</feature>
<sequence>MAENATKPAGRRLLRFLPFGILAGILIVGLLLGWQHYFTLDYLAEIRTTIKSFAAEQGIVAVLSYVLAYGIAVAVAFPATWLLTLIGGFIYGWLFGGLMAAVGATIGATVLFWAARTAFGDGLRERAKGTANKMASGFEGNAFSYLLAMRLLPILPFALVNIVPALFKIPTGIYVAATFLGILPGVFIYAYLGQGIEGVLSVAAESGTTVGLGDLVTPEITLGLMGMALLACVAPVYKFIRSRKQPAS</sequence>
<comment type="similarity">
    <text evidence="6">Belongs to the TVP38/TMEM64 family.</text>
</comment>
<accession>A0ABY7YNE7</accession>